<dbReference type="PROSITE" id="PS50222">
    <property type="entry name" value="EF_HAND_2"/>
    <property type="match status" value="1"/>
</dbReference>
<keyword evidence="4 6" id="KW-0697">Rotamase</keyword>
<dbReference type="GO" id="GO:0005783">
    <property type="term" value="C:endoplasmic reticulum"/>
    <property type="evidence" value="ECO:0007669"/>
    <property type="project" value="UniProtKB-ARBA"/>
</dbReference>
<dbReference type="InterPro" id="IPR044609">
    <property type="entry name" value="FKBP2/11"/>
</dbReference>
<dbReference type="Pfam" id="PF13499">
    <property type="entry name" value="EF-hand_7"/>
    <property type="match status" value="1"/>
</dbReference>
<dbReference type="FunFam" id="3.10.50.40:FF:000006">
    <property type="entry name" value="Peptidyl-prolyl cis-trans isomerase"/>
    <property type="match status" value="1"/>
</dbReference>
<sequence length="210" mass="22458">MKFTISILALLSASFASASTELSVTVTDGPKECDDSEKVAAGQHVSMHYTGTIDESSETGEKGKKFDSSRDRDTTFDFEIGKGMVIQGWDKGLIGLCKGAKATLIIPPDMGYGDQGAGDDIPAGATLNFDVEVVGISDSAPPPPNYFAMIDEDKDGKITKEEMTAFFTKQGAPEIPEGLWESEDKDGDGVVTWEEFNGPKGETDPSKDEL</sequence>
<dbReference type="SUPFAM" id="SSF54534">
    <property type="entry name" value="FKBP-like"/>
    <property type="match status" value="1"/>
</dbReference>
<feature type="domain" description="EF-hand" evidence="10">
    <location>
        <begin position="147"/>
        <end position="173"/>
    </location>
</feature>
<evidence type="ECO:0000256" key="6">
    <source>
        <dbReference type="PROSITE-ProRule" id="PRU00277"/>
    </source>
</evidence>
<protein>
    <recommendedName>
        <fullName evidence="2 6">peptidylprolyl isomerase</fullName>
        <ecNumber evidence="2 6">5.2.1.8</ecNumber>
    </recommendedName>
</protein>
<keyword evidence="8" id="KW-0732">Signal</keyword>
<organism evidence="11">
    <name type="scientific">Thalassionema nitzschioides</name>
    <dbReference type="NCBI Taxonomy" id="33649"/>
    <lineage>
        <taxon>Eukaryota</taxon>
        <taxon>Sar</taxon>
        <taxon>Stramenopiles</taxon>
        <taxon>Ochrophyta</taxon>
        <taxon>Bacillariophyta</taxon>
        <taxon>Fragilariophyceae</taxon>
        <taxon>Fragilariophycidae</taxon>
        <taxon>Thalassionemales</taxon>
        <taxon>Thalassionemataceae</taxon>
        <taxon>Thalassionema</taxon>
    </lineage>
</organism>
<evidence type="ECO:0000256" key="2">
    <source>
        <dbReference type="ARBA" id="ARBA00013194"/>
    </source>
</evidence>
<comment type="catalytic activity">
    <reaction evidence="1 6">
        <text>[protein]-peptidylproline (omega=180) = [protein]-peptidylproline (omega=0)</text>
        <dbReference type="Rhea" id="RHEA:16237"/>
        <dbReference type="Rhea" id="RHEA-COMP:10747"/>
        <dbReference type="Rhea" id="RHEA-COMP:10748"/>
        <dbReference type="ChEBI" id="CHEBI:83833"/>
        <dbReference type="ChEBI" id="CHEBI:83834"/>
        <dbReference type="EC" id="5.2.1.8"/>
    </reaction>
</comment>
<gene>
    <name evidence="11" type="ORF">TNIT0693_LOCUS2762</name>
</gene>
<dbReference type="InterPro" id="IPR001179">
    <property type="entry name" value="PPIase_FKBP_dom"/>
</dbReference>
<feature type="region of interest" description="Disordered" evidence="7">
    <location>
        <begin position="49"/>
        <end position="71"/>
    </location>
</feature>
<dbReference type="InterPro" id="IPR018247">
    <property type="entry name" value="EF_Hand_1_Ca_BS"/>
</dbReference>
<evidence type="ECO:0000256" key="5">
    <source>
        <dbReference type="ARBA" id="ARBA00023235"/>
    </source>
</evidence>
<dbReference type="PROSITE" id="PS50059">
    <property type="entry name" value="FKBP_PPIASE"/>
    <property type="match status" value="1"/>
</dbReference>
<feature type="compositionally biased region" description="Basic and acidic residues" evidence="7">
    <location>
        <begin position="59"/>
        <end position="71"/>
    </location>
</feature>
<dbReference type="AlphaFoldDB" id="A0A7S1H5P0"/>
<feature type="chain" id="PRO_5030614975" description="peptidylprolyl isomerase" evidence="8">
    <location>
        <begin position="19"/>
        <end position="210"/>
    </location>
</feature>
<dbReference type="InterPro" id="IPR046357">
    <property type="entry name" value="PPIase_dom_sf"/>
</dbReference>
<dbReference type="EC" id="5.2.1.8" evidence="2 6"/>
<feature type="region of interest" description="Disordered" evidence="7">
    <location>
        <begin position="170"/>
        <end position="210"/>
    </location>
</feature>
<name>A0A7S1H5P0_9STRA</name>
<dbReference type="Gene3D" id="1.10.238.10">
    <property type="entry name" value="EF-hand"/>
    <property type="match status" value="1"/>
</dbReference>
<feature type="signal peptide" evidence="8">
    <location>
        <begin position="1"/>
        <end position="18"/>
    </location>
</feature>
<evidence type="ECO:0000256" key="7">
    <source>
        <dbReference type="SAM" id="MobiDB-lite"/>
    </source>
</evidence>
<evidence type="ECO:0000256" key="1">
    <source>
        <dbReference type="ARBA" id="ARBA00000971"/>
    </source>
</evidence>
<dbReference type="GO" id="GO:0005509">
    <property type="term" value="F:calcium ion binding"/>
    <property type="evidence" value="ECO:0007669"/>
    <property type="project" value="InterPro"/>
</dbReference>
<reference evidence="11" key="1">
    <citation type="submission" date="2021-01" db="EMBL/GenBank/DDBJ databases">
        <authorList>
            <person name="Corre E."/>
            <person name="Pelletier E."/>
            <person name="Niang G."/>
            <person name="Scheremetjew M."/>
            <person name="Finn R."/>
            <person name="Kale V."/>
            <person name="Holt S."/>
            <person name="Cochrane G."/>
            <person name="Meng A."/>
            <person name="Brown T."/>
            <person name="Cohen L."/>
        </authorList>
    </citation>
    <scope>NUCLEOTIDE SEQUENCE</scope>
</reference>
<proteinExistence type="predicted"/>
<evidence type="ECO:0000256" key="3">
    <source>
        <dbReference type="ARBA" id="ARBA00022837"/>
    </source>
</evidence>
<dbReference type="InterPro" id="IPR011992">
    <property type="entry name" value="EF-hand-dom_pair"/>
</dbReference>
<evidence type="ECO:0000259" key="10">
    <source>
        <dbReference type="PROSITE" id="PS50222"/>
    </source>
</evidence>
<dbReference type="EMBL" id="HBFY01007374">
    <property type="protein sequence ID" value="CAD8965724.1"/>
    <property type="molecule type" value="Transcribed_RNA"/>
</dbReference>
<keyword evidence="5 6" id="KW-0413">Isomerase</keyword>
<evidence type="ECO:0000256" key="4">
    <source>
        <dbReference type="ARBA" id="ARBA00023110"/>
    </source>
</evidence>
<feature type="domain" description="PPIase FKBP-type" evidence="9">
    <location>
        <begin position="42"/>
        <end position="137"/>
    </location>
</feature>
<keyword evidence="3" id="KW-0106">Calcium</keyword>
<dbReference type="CDD" id="cd00051">
    <property type="entry name" value="EFh"/>
    <property type="match status" value="1"/>
</dbReference>
<dbReference type="SUPFAM" id="SSF47473">
    <property type="entry name" value="EF-hand"/>
    <property type="match status" value="1"/>
</dbReference>
<evidence type="ECO:0000313" key="11">
    <source>
        <dbReference type="EMBL" id="CAD8965724.1"/>
    </source>
</evidence>
<dbReference type="Gene3D" id="3.10.50.40">
    <property type="match status" value="1"/>
</dbReference>
<feature type="compositionally biased region" description="Basic and acidic residues" evidence="7">
    <location>
        <begin position="201"/>
        <end position="210"/>
    </location>
</feature>
<dbReference type="PROSITE" id="PS00018">
    <property type="entry name" value="EF_HAND_1"/>
    <property type="match status" value="2"/>
</dbReference>
<evidence type="ECO:0000256" key="8">
    <source>
        <dbReference type="SAM" id="SignalP"/>
    </source>
</evidence>
<dbReference type="PANTHER" id="PTHR45779">
    <property type="entry name" value="PEPTIDYLPROLYL ISOMERASE"/>
    <property type="match status" value="1"/>
</dbReference>
<dbReference type="GO" id="GO:0003755">
    <property type="term" value="F:peptidyl-prolyl cis-trans isomerase activity"/>
    <property type="evidence" value="ECO:0007669"/>
    <property type="project" value="UniProtKB-KW"/>
</dbReference>
<accession>A0A7S1H5P0</accession>
<dbReference type="InterPro" id="IPR002048">
    <property type="entry name" value="EF_hand_dom"/>
</dbReference>
<evidence type="ECO:0000259" key="9">
    <source>
        <dbReference type="PROSITE" id="PS50059"/>
    </source>
</evidence>
<dbReference type="PANTHER" id="PTHR45779:SF7">
    <property type="entry name" value="PEPTIDYLPROLYL ISOMERASE"/>
    <property type="match status" value="1"/>
</dbReference>
<dbReference type="Pfam" id="PF00254">
    <property type="entry name" value="FKBP_C"/>
    <property type="match status" value="1"/>
</dbReference>